<evidence type="ECO:0000313" key="1">
    <source>
        <dbReference type="EMBL" id="ACV79028.1"/>
    </source>
</evidence>
<sequence length="227" mass="24274">MTDLPSTVQAVLAGIDAVEVTDVCPGNAHSGSFTFTTKDGRQCAGRFGSAFIEMNGQGMPERLARVGCSPGASWRSAKEFADSLRTEIGCLLRDLTAHQVWSEAHPDQVGHTGRFTVAVDDAGMVRVELVVCDPLTPNADVVVTGLGTADGLDRFSATVAPLGQAVPEELAEFVDVAAPLILQRRMGMATWILFSVIEVAVRDTLRKPAYTGRWTPTGHSRPEIEHA</sequence>
<dbReference type="KEGG" id="nml:Namu_2682"/>
<dbReference type="InParanoid" id="C8X8H3"/>
<keyword evidence="2" id="KW-1185">Reference proteome</keyword>
<dbReference type="Proteomes" id="UP000002218">
    <property type="component" value="Chromosome"/>
</dbReference>
<evidence type="ECO:0000313" key="2">
    <source>
        <dbReference type="Proteomes" id="UP000002218"/>
    </source>
</evidence>
<accession>C8X8H3</accession>
<organism evidence="1 2">
    <name type="scientific">Nakamurella multipartita (strain ATCC 700099 / DSM 44233 / CIP 104796 / JCM 9543 / NBRC 105858 / Y-104)</name>
    <name type="common">Microsphaera multipartita</name>
    <dbReference type="NCBI Taxonomy" id="479431"/>
    <lineage>
        <taxon>Bacteria</taxon>
        <taxon>Bacillati</taxon>
        <taxon>Actinomycetota</taxon>
        <taxon>Actinomycetes</taxon>
        <taxon>Nakamurellales</taxon>
        <taxon>Nakamurellaceae</taxon>
        <taxon>Nakamurella</taxon>
    </lineage>
</organism>
<protein>
    <submittedName>
        <fullName evidence="1">Uncharacterized protein</fullName>
    </submittedName>
</protein>
<reference evidence="1 2" key="2">
    <citation type="journal article" date="2010" name="Stand. Genomic Sci.">
        <title>Complete genome sequence of Nakamurella multipartita type strain (Y-104).</title>
        <authorList>
            <person name="Tice H."/>
            <person name="Mayilraj S."/>
            <person name="Sims D."/>
            <person name="Lapidus A."/>
            <person name="Nolan M."/>
            <person name="Lucas S."/>
            <person name="Glavina Del Rio T."/>
            <person name="Copeland A."/>
            <person name="Cheng J.F."/>
            <person name="Meincke L."/>
            <person name="Bruce D."/>
            <person name="Goodwin L."/>
            <person name="Pitluck S."/>
            <person name="Ivanova N."/>
            <person name="Mavromatis K."/>
            <person name="Ovchinnikova G."/>
            <person name="Pati A."/>
            <person name="Chen A."/>
            <person name="Palaniappan K."/>
            <person name="Land M."/>
            <person name="Hauser L."/>
            <person name="Chang Y.J."/>
            <person name="Jeffries C.D."/>
            <person name="Detter J.C."/>
            <person name="Brettin T."/>
            <person name="Rohde M."/>
            <person name="Goker M."/>
            <person name="Bristow J."/>
            <person name="Eisen J.A."/>
            <person name="Markowitz V."/>
            <person name="Hugenholtz P."/>
            <person name="Kyrpides N.C."/>
            <person name="Klenk H.P."/>
            <person name="Chen F."/>
        </authorList>
    </citation>
    <scope>NUCLEOTIDE SEQUENCE [LARGE SCALE GENOMIC DNA]</scope>
    <source>
        <strain evidence="2">ATCC 700099 / DSM 44233 / CIP 104796 / JCM 9543 / NBRC 105858 / Y-104</strain>
    </source>
</reference>
<dbReference type="HOGENOM" id="CLU_1218698_0_0_11"/>
<dbReference type="STRING" id="479431.Namu_2682"/>
<dbReference type="EMBL" id="CP001737">
    <property type="protein sequence ID" value="ACV79028.1"/>
    <property type="molecule type" value="Genomic_DNA"/>
</dbReference>
<name>C8X8H3_NAKMY</name>
<reference evidence="2" key="1">
    <citation type="submission" date="2009-09" db="EMBL/GenBank/DDBJ databases">
        <title>The complete genome of Nakamurella multipartita DSM 44233.</title>
        <authorList>
            <consortium name="US DOE Joint Genome Institute (JGI-PGF)"/>
            <person name="Lucas S."/>
            <person name="Copeland A."/>
            <person name="Lapidus A."/>
            <person name="Glavina del Rio T."/>
            <person name="Dalin E."/>
            <person name="Tice H."/>
            <person name="Bruce D."/>
            <person name="Goodwin L."/>
            <person name="Pitluck S."/>
            <person name="Kyrpides N."/>
            <person name="Mavromatis K."/>
            <person name="Ivanova N."/>
            <person name="Ovchinnikova G."/>
            <person name="Sims D."/>
            <person name="Meincke L."/>
            <person name="Brettin T."/>
            <person name="Detter J.C."/>
            <person name="Han C."/>
            <person name="Larimer F."/>
            <person name="Land M."/>
            <person name="Hauser L."/>
            <person name="Markowitz V."/>
            <person name="Cheng J.-F."/>
            <person name="Hugenholtz P."/>
            <person name="Woyke T."/>
            <person name="Wu D."/>
            <person name="Klenk H.-P."/>
            <person name="Eisen J.A."/>
        </authorList>
    </citation>
    <scope>NUCLEOTIDE SEQUENCE [LARGE SCALE GENOMIC DNA]</scope>
    <source>
        <strain evidence="2">ATCC 700099 / DSM 44233 / CIP 104796 / JCM 9543 / NBRC 105858 / Y-104</strain>
    </source>
</reference>
<dbReference type="AlphaFoldDB" id="C8X8H3"/>
<proteinExistence type="predicted"/>
<gene>
    <name evidence="1" type="ordered locus">Namu_2682</name>
</gene>